<evidence type="ECO:0008006" key="3">
    <source>
        <dbReference type="Google" id="ProtNLM"/>
    </source>
</evidence>
<dbReference type="EMBL" id="MTLN01000008">
    <property type="protein sequence ID" value="ONN69879.1"/>
    <property type="molecule type" value="Genomic_DNA"/>
</dbReference>
<name>A0ABX3ING2_9PSED</name>
<evidence type="ECO:0000313" key="1">
    <source>
        <dbReference type="EMBL" id="ONN69879.1"/>
    </source>
</evidence>
<dbReference type="Proteomes" id="UP000189310">
    <property type="component" value="Unassembled WGS sequence"/>
</dbReference>
<accession>A0ABX3ING2</accession>
<dbReference type="Pfam" id="PF21344">
    <property type="entry name" value="Zn_ribbon_LysW"/>
    <property type="match status" value="1"/>
</dbReference>
<protein>
    <recommendedName>
        <fullName evidence="3">TFIIB-type zinc ribbon-containing protein</fullName>
    </recommendedName>
</protein>
<proteinExistence type="predicted"/>
<dbReference type="InterPro" id="IPR005906">
    <property type="entry name" value="LysW"/>
</dbReference>
<sequence length="76" mass="8596">MIKTKRVAIQCPQCGSTDFEVPDNVQDDDIVTCHFCGLEMPLHELRKVGLEQAKEAVIPEAKKAIEEALKNIFKRK</sequence>
<reference evidence="1 2" key="1">
    <citation type="submission" date="2017-01" db="EMBL/GenBank/DDBJ databases">
        <title>Pseudomonas psychrotolerans genome sequencing and assembly.</title>
        <authorList>
            <person name="Vyas B."/>
            <person name="Mayilraj S."/>
        </authorList>
    </citation>
    <scope>NUCLEOTIDE SEQUENCE [LARGE SCALE GENOMIC DNA]</scope>
    <source>
        <strain evidence="1 2">SDS18</strain>
    </source>
</reference>
<keyword evidence="2" id="KW-1185">Reference proteome</keyword>
<gene>
    <name evidence="1" type="ORF">BVL52_16525</name>
</gene>
<evidence type="ECO:0000313" key="2">
    <source>
        <dbReference type="Proteomes" id="UP000189310"/>
    </source>
</evidence>
<dbReference type="Gene3D" id="2.20.28.160">
    <property type="match status" value="1"/>
</dbReference>
<dbReference type="RefSeq" id="WP_058793715.1">
    <property type="nucleotide sequence ID" value="NZ_MTLN01000008.1"/>
</dbReference>
<comment type="caution">
    <text evidence="1">The sequence shown here is derived from an EMBL/GenBank/DDBJ whole genome shotgun (WGS) entry which is preliminary data.</text>
</comment>
<organism evidence="1 2">
    <name type="scientific">Pseudomonas oryzihabitans</name>
    <dbReference type="NCBI Taxonomy" id="47885"/>
    <lineage>
        <taxon>Bacteria</taxon>
        <taxon>Pseudomonadati</taxon>
        <taxon>Pseudomonadota</taxon>
        <taxon>Gammaproteobacteria</taxon>
        <taxon>Pseudomonadales</taxon>
        <taxon>Pseudomonadaceae</taxon>
        <taxon>Pseudomonas</taxon>
    </lineage>
</organism>